<evidence type="ECO:0000313" key="3">
    <source>
        <dbReference type="Proteomes" id="UP000015101"/>
    </source>
</evidence>
<reference evidence="3" key="1">
    <citation type="submission" date="2012-12" db="EMBL/GenBank/DDBJ databases">
        <authorList>
            <person name="Hellsten U."/>
            <person name="Grimwood J."/>
            <person name="Chapman J.A."/>
            <person name="Shapiro H."/>
            <person name="Aerts A."/>
            <person name="Otillar R.P."/>
            <person name="Terry A.Y."/>
            <person name="Boore J.L."/>
            <person name="Simakov O."/>
            <person name="Marletaz F."/>
            <person name="Cho S.-J."/>
            <person name="Edsinger-Gonzales E."/>
            <person name="Havlak P."/>
            <person name="Kuo D.-H."/>
            <person name="Larsson T."/>
            <person name="Lv J."/>
            <person name="Arendt D."/>
            <person name="Savage R."/>
            <person name="Osoegawa K."/>
            <person name="de Jong P."/>
            <person name="Lindberg D.R."/>
            <person name="Seaver E.C."/>
            <person name="Weisblat D.A."/>
            <person name="Putnam N.H."/>
            <person name="Grigoriev I.V."/>
            <person name="Rokhsar D.S."/>
        </authorList>
    </citation>
    <scope>NUCLEOTIDE SEQUENCE</scope>
</reference>
<dbReference type="EMBL" id="KB096324">
    <property type="protein sequence ID" value="ESO06559.1"/>
    <property type="molecule type" value="Genomic_DNA"/>
</dbReference>
<dbReference type="SUPFAM" id="SSF52058">
    <property type="entry name" value="L domain-like"/>
    <property type="match status" value="1"/>
</dbReference>
<dbReference type="RefSeq" id="XP_009015927.1">
    <property type="nucleotide sequence ID" value="XM_009017679.1"/>
</dbReference>
<keyword evidence="3" id="KW-1185">Reference proteome</keyword>
<dbReference type="Gene3D" id="3.80.10.10">
    <property type="entry name" value="Ribonuclease Inhibitor"/>
    <property type="match status" value="1"/>
</dbReference>
<evidence type="ECO:0000313" key="2">
    <source>
        <dbReference type="EnsemblMetazoa" id="HelroP145859"/>
    </source>
</evidence>
<protein>
    <recommendedName>
        <fullName evidence="4">LRRCT domain-containing protein</fullName>
    </recommendedName>
</protein>
<accession>T1EJN5</accession>
<dbReference type="EnsemblMetazoa" id="HelroT145859">
    <property type="protein sequence ID" value="HelroP145859"/>
    <property type="gene ID" value="HelroG145859"/>
</dbReference>
<dbReference type="GeneID" id="20196785"/>
<dbReference type="EMBL" id="AMQM01000645">
    <property type="status" value="NOT_ANNOTATED_CDS"/>
    <property type="molecule type" value="Genomic_DNA"/>
</dbReference>
<evidence type="ECO:0000313" key="1">
    <source>
        <dbReference type="EMBL" id="ESO06559.1"/>
    </source>
</evidence>
<dbReference type="InterPro" id="IPR032675">
    <property type="entry name" value="LRR_dom_sf"/>
</dbReference>
<name>T1EJN5_HELRO</name>
<proteinExistence type="predicted"/>
<organism evidence="2 3">
    <name type="scientific">Helobdella robusta</name>
    <name type="common">Californian leech</name>
    <dbReference type="NCBI Taxonomy" id="6412"/>
    <lineage>
        <taxon>Eukaryota</taxon>
        <taxon>Metazoa</taxon>
        <taxon>Spiralia</taxon>
        <taxon>Lophotrochozoa</taxon>
        <taxon>Annelida</taxon>
        <taxon>Clitellata</taxon>
        <taxon>Hirudinea</taxon>
        <taxon>Rhynchobdellida</taxon>
        <taxon>Glossiphoniidae</taxon>
        <taxon>Helobdella</taxon>
    </lineage>
</organism>
<evidence type="ECO:0008006" key="4">
    <source>
        <dbReference type="Google" id="ProtNLM"/>
    </source>
</evidence>
<dbReference type="Proteomes" id="UP000015101">
    <property type="component" value="Unassembled WGS sequence"/>
</dbReference>
<reference evidence="2" key="3">
    <citation type="submission" date="2015-06" db="UniProtKB">
        <authorList>
            <consortium name="EnsemblMetazoa"/>
        </authorList>
    </citation>
    <scope>IDENTIFICATION</scope>
</reference>
<dbReference type="InParanoid" id="T1EJN5"/>
<sequence>PSIICSLKEISILQIEQSCMKSLPVGCLNKLKTLNKFLFPNNQIENLQRGLFDGLSNLTDIILIISLHNNSWDCSCQNKWLKWWMI</sequence>
<dbReference type="AlphaFoldDB" id="T1EJN5"/>
<dbReference type="CTD" id="20196785"/>
<dbReference type="OrthoDB" id="676979at2759"/>
<reference evidence="1 3" key="2">
    <citation type="journal article" date="2013" name="Nature">
        <title>Insights into bilaterian evolution from three spiralian genomes.</title>
        <authorList>
            <person name="Simakov O."/>
            <person name="Marletaz F."/>
            <person name="Cho S.J."/>
            <person name="Edsinger-Gonzales E."/>
            <person name="Havlak P."/>
            <person name="Hellsten U."/>
            <person name="Kuo D.H."/>
            <person name="Larsson T."/>
            <person name="Lv J."/>
            <person name="Arendt D."/>
            <person name="Savage R."/>
            <person name="Osoegawa K."/>
            <person name="de Jong P."/>
            <person name="Grimwood J."/>
            <person name="Chapman J.A."/>
            <person name="Shapiro H."/>
            <person name="Aerts A."/>
            <person name="Otillar R.P."/>
            <person name="Terry A.Y."/>
            <person name="Boore J.L."/>
            <person name="Grigoriev I.V."/>
            <person name="Lindberg D.R."/>
            <person name="Seaver E.C."/>
            <person name="Weisblat D.A."/>
            <person name="Putnam N.H."/>
            <person name="Rokhsar D.S."/>
        </authorList>
    </citation>
    <scope>NUCLEOTIDE SEQUENCE</scope>
</reference>
<gene>
    <name evidence="2" type="primary">20196785</name>
    <name evidence="1" type="ORF">HELRODRAFT_145859</name>
</gene>
<dbReference type="HOGENOM" id="CLU_2504221_0_0_1"/>
<dbReference type="KEGG" id="hro:HELRODRAFT_145859"/>